<feature type="transmembrane region" description="Helical" evidence="15">
    <location>
        <begin position="16"/>
        <end position="36"/>
    </location>
</feature>
<keyword evidence="11 15" id="KW-1133">Transmembrane helix</keyword>
<dbReference type="AlphaFoldDB" id="A0A543PPF6"/>
<dbReference type="InterPro" id="IPR029151">
    <property type="entry name" value="Sensor-like_sf"/>
</dbReference>
<dbReference type="Gene3D" id="3.30.450.20">
    <property type="entry name" value="PAS domain"/>
    <property type="match status" value="2"/>
</dbReference>
<dbReference type="SUPFAM" id="SSF103190">
    <property type="entry name" value="Sensory domain-like"/>
    <property type="match status" value="1"/>
</dbReference>
<organism evidence="17 18">
    <name type="scientific">Humibacillus xanthopallidus</name>
    <dbReference type="NCBI Taxonomy" id="412689"/>
    <lineage>
        <taxon>Bacteria</taxon>
        <taxon>Bacillati</taxon>
        <taxon>Actinomycetota</taxon>
        <taxon>Actinomycetes</taxon>
        <taxon>Micrococcales</taxon>
        <taxon>Intrasporangiaceae</taxon>
        <taxon>Humibacillus</taxon>
    </lineage>
</organism>
<dbReference type="SUPFAM" id="SSF55785">
    <property type="entry name" value="PYP-like sensor domain (PAS domain)"/>
    <property type="match status" value="1"/>
</dbReference>
<sequence length="588" mass="61056">MSTRSPARWSVATQTFVLQVGVAVLVVVAGLAGAWVQAQRAGDIEAITRTTAVAETVAATPAVIAAVQQPSPTTTLQPYAERVRVESGTDFVVIMSPEAIRFTHPDPSQIGKTFIGHTAEALAGGTVVEDYTGTLGPSLRVVKPITDGGRVVALVSVGIRKSAVGEQVRAQLPGILLAGLVAALLSGLGTALVARRIRRQTHGLGEEQLREMYEYYDAVLHAVTEGLLITDLDGRLRLSNDEAKRLLDLPADAVGRRVGELGLAPSLTAALTDDDAHEDELHVTAARVLVLNRGPAMWEGRLLGHVATLRDRTDLEELTGELDSARGLAEALRSQAHESANRLHTIVSLIELGHADRALDFATEELAVSQVLTDRVVGSVEEPALTALLLGKAAEAHERGIAFDIAPGAHWPPDVAPTRDVVTIVGNLIDNALDAVAEVADPSARRVSFDARVEEPSTDGQGSDGSAAVSTTPPQRYAVLDVSDTGPGLPPGAVEDAFRRGWSTKAAGGAGRRGIGLALVAQTVDRLGGRLAVSGPPGACFTVRLPMVPMVPAPGAAGRGDTSLAGAHTEPSAPTAPSAPTQPTGAAS</sequence>
<evidence type="ECO:0000256" key="11">
    <source>
        <dbReference type="ARBA" id="ARBA00022989"/>
    </source>
</evidence>
<dbReference type="RefSeq" id="WP_141822702.1">
    <property type="nucleotide sequence ID" value="NZ_BAAAQC010000004.1"/>
</dbReference>
<keyword evidence="12" id="KW-0902">Two-component regulatory system</keyword>
<evidence type="ECO:0000256" key="1">
    <source>
        <dbReference type="ARBA" id="ARBA00000085"/>
    </source>
</evidence>
<evidence type="ECO:0000256" key="13">
    <source>
        <dbReference type="ARBA" id="ARBA00023136"/>
    </source>
</evidence>
<dbReference type="InterPro" id="IPR036890">
    <property type="entry name" value="HATPase_C_sf"/>
</dbReference>
<keyword evidence="8" id="KW-0547">Nucleotide-binding</keyword>
<dbReference type="InterPro" id="IPR016120">
    <property type="entry name" value="Sig_transdc_His_kin_SpoOB"/>
</dbReference>
<evidence type="ECO:0000256" key="4">
    <source>
        <dbReference type="ARBA" id="ARBA00022475"/>
    </source>
</evidence>
<dbReference type="Pfam" id="PF02518">
    <property type="entry name" value="HATPase_c"/>
    <property type="match status" value="1"/>
</dbReference>
<evidence type="ECO:0000256" key="7">
    <source>
        <dbReference type="ARBA" id="ARBA00022692"/>
    </source>
</evidence>
<evidence type="ECO:0000256" key="8">
    <source>
        <dbReference type="ARBA" id="ARBA00022741"/>
    </source>
</evidence>
<feature type="domain" description="Histidine kinase" evidence="16">
    <location>
        <begin position="424"/>
        <end position="549"/>
    </location>
</feature>
<evidence type="ECO:0000256" key="15">
    <source>
        <dbReference type="SAM" id="Phobius"/>
    </source>
</evidence>
<keyword evidence="9 17" id="KW-0418">Kinase</keyword>
<evidence type="ECO:0000256" key="12">
    <source>
        <dbReference type="ARBA" id="ARBA00023012"/>
    </source>
</evidence>
<evidence type="ECO:0000256" key="3">
    <source>
        <dbReference type="ARBA" id="ARBA00012438"/>
    </source>
</evidence>
<feature type="transmembrane region" description="Helical" evidence="15">
    <location>
        <begin position="175"/>
        <end position="194"/>
    </location>
</feature>
<dbReference type="InterPro" id="IPR035965">
    <property type="entry name" value="PAS-like_dom_sf"/>
</dbReference>
<evidence type="ECO:0000256" key="14">
    <source>
        <dbReference type="SAM" id="MobiDB-lite"/>
    </source>
</evidence>
<evidence type="ECO:0000256" key="9">
    <source>
        <dbReference type="ARBA" id="ARBA00022777"/>
    </source>
</evidence>
<evidence type="ECO:0000256" key="6">
    <source>
        <dbReference type="ARBA" id="ARBA00022679"/>
    </source>
</evidence>
<accession>A0A543PPF6</accession>
<comment type="caution">
    <text evidence="17">The sequence shown here is derived from an EMBL/GenBank/DDBJ whole genome shotgun (WGS) entry which is preliminary data.</text>
</comment>
<evidence type="ECO:0000256" key="2">
    <source>
        <dbReference type="ARBA" id="ARBA00004651"/>
    </source>
</evidence>
<keyword evidence="5" id="KW-0597">Phosphoprotein</keyword>
<dbReference type="PANTHER" id="PTHR43547">
    <property type="entry name" value="TWO-COMPONENT HISTIDINE KINASE"/>
    <property type="match status" value="1"/>
</dbReference>
<evidence type="ECO:0000313" key="17">
    <source>
        <dbReference type="EMBL" id="TQN45939.1"/>
    </source>
</evidence>
<reference evidence="17 18" key="1">
    <citation type="submission" date="2019-06" db="EMBL/GenBank/DDBJ databases">
        <title>Sequencing the genomes of 1000 actinobacteria strains.</title>
        <authorList>
            <person name="Klenk H.-P."/>
        </authorList>
    </citation>
    <scope>NUCLEOTIDE SEQUENCE [LARGE SCALE GENOMIC DNA]</scope>
    <source>
        <strain evidence="17 18">DSM 21776</strain>
    </source>
</reference>
<dbReference type="Pfam" id="PF17203">
    <property type="entry name" value="sCache_3_2"/>
    <property type="match status" value="1"/>
</dbReference>
<keyword evidence="6" id="KW-0808">Transferase</keyword>
<dbReference type="Gene3D" id="3.30.565.10">
    <property type="entry name" value="Histidine kinase-like ATPase, C-terminal domain"/>
    <property type="match status" value="1"/>
</dbReference>
<comment type="catalytic activity">
    <reaction evidence="1">
        <text>ATP + protein L-histidine = ADP + protein N-phospho-L-histidine.</text>
        <dbReference type="EC" id="2.7.13.3"/>
    </reaction>
</comment>
<dbReference type="OrthoDB" id="9792686at2"/>
<keyword evidence="7 15" id="KW-0812">Transmembrane</keyword>
<dbReference type="InterPro" id="IPR004358">
    <property type="entry name" value="Sig_transdc_His_kin-like_C"/>
</dbReference>
<proteinExistence type="predicted"/>
<evidence type="ECO:0000256" key="10">
    <source>
        <dbReference type="ARBA" id="ARBA00022840"/>
    </source>
</evidence>
<dbReference type="InterPro" id="IPR005467">
    <property type="entry name" value="His_kinase_dom"/>
</dbReference>
<gene>
    <name evidence="17" type="ORF">FHX52_2644</name>
</gene>
<dbReference type="EC" id="2.7.13.3" evidence="3"/>
<dbReference type="PRINTS" id="PR00344">
    <property type="entry name" value="BCTRLSENSOR"/>
</dbReference>
<feature type="region of interest" description="Disordered" evidence="14">
    <location>
        <begin position="452"/>
        <end position="474"/>
    </location>
</feature>
<evidence type="ECO:0000256" key="5">
    <source>
        <dbReference type="ARBA" id="ARBA00022553"/>
    </source>
</evidence>
<feature type="compositionally biased region" description="Low complexity" evidence="14">
    <location>
        <begin position="571"/>
        <end position="588"/>
    </location>
</feature>
<dbReference type="PROSITE" id="PS50109">
    <property type="entry name" value="HIS_KIN"/>
    <property type="match status" value="1"/>
</dbReference>
<dbReference type="SUPFAM" id="SSF55874">
    <property type="entry name" value="ATPase domain of HSP90 chaperone/DNA topoisomerase II/histidine kinase"/>
    <property type="match status" value="1"/>
</dbReference>
<evidence type="ECO:0000259" key="16">
    <source>
        <dbReference type="PROSITE" id="PS50109"/>
    </source>
</evidence>
<dbReference type="GO" id="GO:0005886">
    <property type="term" value="C:plasma membrane"/>
    <property type="evidence" value="ECO:0007669"/>
    <property type="project" value="UniProtKB-SubCell"/>
</dbReference>
<dbReference type="InterPro" id="IPR003594">
    <property type="entry name" value="HATPase_dom"/>
</dbReference>
<keyword evidence="13 15" id="KW-0472">Membrane</keyword>
<dbReference type="GO" id="GO:0000155">
    <property type="term" value="F:phosphorelay sensor kinase activity"/>
    <property type="evidence" value="ECO:0007669"/>
    <property type="project" value="InterPro"/>
</dbReference>
<protein>
    <recommendedName>
        <fullName evidence="3">histidine kinase</fullName>
        <ecNumber evidence="3">2.7.13.3</ecNumber>
    </recommendedName>
</protein>
<keyword evidence="10" id="KW-0067">ATP-binding</keyword>
<feature type="region of interest" description="Disordered" evidence="14">
    <location>
        <begin position="554"/>
        <end position="588"/>
    </location>
</feature>
<dbReference type="EMBL" id="VFQF01000002">
    <property type="protein sequence ID" value="TQN45939.1"/>
    <property type="molecule type" value="Genomic_DNA"/>
</dbReference>
<keyword evidence="4" id="KW-1003">Cell membrane</keyword>
<dbReference type="Proteomes" id="UP000320085">
    <property type="component" value="Unassembled WGS sequence"/>
</dbReference>
<name>A0A543PPF6_9MICO</name>
<dbReference type="GO" id="GO:0005524">
    <property type="term" value="F:ATP binding"/>
    <property type="evidence" value="ECO:0007669"/>
    <property type="project" value="UniProtKB-KW"/>
</dbReference>
<comment type="subcellular location">
    <subcellularLocation>
        <location evidence="2">Cell membrane</location>
        <topology evidence="2">Multi-pass membrane protein</topology>
    </subcellularLocation>
</comment>
<dbReference type="SUPFAM" id="SSF55890">
    <property type="entry name" value="Sporulation response regulatory protein Spo0B"/>
    <property type="match status" value="1"/>
</dbReference>
<dbReference type="SMART" id="SM00387">
    <property type="entry name" value="HATPase_c"/>
    <property type="match status" value="1"/>
</dbReference>
<dbReference type="PANTHER" id="PTHR43547:SF10">
    <property type="entry name" value="SENSOR HISTIDINE KINASE DCUS"/>
    <property type="match status" value="1"/>
</dbReference>
<dbReference type="InterPro" id="IPR033463">
    <property type="entry name" value="sCache_3"/>
</dbReference>
<evidence type="ECO:0000313" key="18">
    <source>
        <dbReference type="Proteomes" id="UP000320085"/>
    </source>
</evidence>